<dbReference type="EMBL" id="CP000934">
    <property type="protein sequence ID" value="ACE85105.1"/>
    <property type="molecule type" value="Genomic_DNA"/>
</dbReference>
<keyword evidence="2" id="KW-1185">Reference proteome</keyword>
<accession>B3PH73</accession>
<dbReference type="HOGENOM" id="CLU_482092_0_0_6"/>
<sequence>MSNDLFLDNYSWVTKNNFFTDESRIHPGITQTMFAERYGGFGIGTNGGGARVVNINGMQIKGGGANALAGDGALRSHSYGGLDIQGAVKEIIYSRLLSKISPVGTQTIKGLILLDDTSALHNGNKAPSVLMVRETVVRPGHFLPCVNFRLKPEHRSLMRSDYSRVLGIYKSIGKQSLLSEFYTLIQHFLDKCADQLSFFRMARLSHNALTPSNICLDGRVLDTALCSFVVSGSNYGQVTSYFEEASTPVLVAKEWFYLIHKFLTDTSVEEHFLKLYEEKFYQYACINMGFLFGLDREMSTKLSCTLEWRKVASRLFSLFSMGSPIKTSILPTTDAIDFVNDILTASLYSILHNLDTTKTSKFLAEFTQDLNALMTIMARSLGWHGQDEQSFYKTFVIQTIKRAILSSYFFITYIGRTVDDYCAAGRVNDTAKIIKENDRVTNWIYENLLSEQSTIYSGNRLSIGYSSMADEYIYRDGDGIERRINDICSLRTIIDTNKSGYIIQDYDFYPYLKRLFSLLDRDAMNSFNGVKNVFC</sequence>
<protein>
    <recommendedName>
        <fullName evidence="3">Protein kinase domain-containing protein</fullName>
    </recommendedName>
</protein>
<name>B3PH73_CELJU</name>
<gene>
    <name evidence="1" type="ordered locus">CJA_0270</name>
</gene>
<evidence type="ECO:0000313" key="2">
    <source>
        <dbReference type="Proteomes" id="UP000001036"/>
    </source>
</evidence>
<reference evidence="1 2" key="1">
    <citation type="journal article" date="2008" name="J. Bacteriol.">
        <title>Insights into plant cell wall degradation from the genome sequence of the soil bacterium Cellvibrio japonicus.</title>
        <authorList>
            <person name="Deboy R.T."/>
            <person name="Mongodin E.F."/>
            <person name="Fouts D.E."/>
            <person name="Tailford L.E."/>
            <person name="Khouri H."/>
            <person name="Emerson J.B."/>
            <person name="Mohamoud Y."/>
            <person name="Watkins K."/>
            <person name="Henrissat B."/>
            <person name="Gilbert H.J."/>
            <person name="Nelson K.E."/>
        </authorList>
    </citation>
    <scope>NUCLEOTIDE SEQUENCE [LARGE SCALE GENOMIC DNA]</scope>
    <source>
        <strain evidence="1 2">Ueda107</strain>
    </source>
</reference>
<evidence type="ECO:0008006" key="3">
    <source>
        <dbReference type="Google" id="ProtNLM"/>
    </source>
</evidence>
<dbReference type="AlphaFoldDB" id="B3PH73"/>
<evidence type="ECO:0000313" key="1">
    <source>
        <dbReference type="EMBL" id="ACE85105.1"/>
    </source>
</evidence>
<proteinExistence type="predicted"/>
<dbReference type="KEGG" id="cja:CJA_0270"/>
<dbReference type="Proteomes" id="UP000001036">
    <property type="component" value="Chromosome"/>
</dbReference>
<organism evidence="1 2">
    <name type="scientific">Cellvibrio japonicus (strain Ueda107)</name>
    <name type="common">Pseudomonas fluorescens subsp. cellulosa</name>
    <dbReference type="NCBI Taxonomy" id="498211"/>
    <lineage>
        <taxon>Bacteria</taxon>
        <taxon>Pseudomonadati</taxon>
        <taxon>Pseudomonadota</taxon>
        <taxon>Gammaproteobacteria</taxon>
        <taxon>Cellvibrionales</taxon>
        <taxon>Cellvibrionaceae</taxon>
        <taxon>Cellvibrio</taxon>
    </lineage>
</organism>
<dbReference type="eggNOG" id="COG0397">
    <property type="taxonomic scope" value="Bacteria"/>
</dbReference>